<dbReference type="Proteomes" id="UP000199068">
    <property type="component" value="Unassembled WGS sequence"/>
</dbReference>
<dbReference type="EMBL" id="FNGW01000003">
    <property type="protein sequence ID" value="SDL72864.1"/>
    <property type="molecule type" value="Genomic_DNA"/>
</dbReference>
<accession>A0A1G9MFF5</accession>
<evidence type="ECO:0000313" key="2">
    <source>
        <dbReference type="Proteomes" id="UP000199068"/>
    </source>
</evidence>
<evidence type="ECO:0000313" key="1">
    <source>
        <dbReference type="EMBL" id="SDL72864.1"/>
    </source>
</evidence>
<sequence length="173" mass="20024">MKKILLLLIIIIGILILIVGCTEKHFNQIMNEGKIAVERGDYETAKEKFNLATFEKRDNKEAKALLNQASNVIEGKQLESEGYFKEAKNMYDNINNIDSQYNKIKIEGKHLSLNMSKELEKEDESREFLKELKRCALDVKNLLADLEANNLNEHINKDLENIVDNIEYYSNTK</sequence>
<proteinExistence type="predicted"/>
<dbReference type="AlphaFoldDB" id="A0A1G9MFF5"/>
<gene>
    <name evidence="1" type="ORF">SAMN04515677_103200</name>
</gene>
<keyword evidence="2" id="KW-1185">Reference proteome</keyword>
<organism evidence="1 2">
    <name type="scientific">Romboutsia lituseburensis DSM 797</name>
    <dbReference type="NCBI Taxonomy" id="1121325"/>
    <lineage>
        <taxon>Bacteria</taxon>
        <taxon>Bacillati</taxon>
        <taxon>Bacillota</taxon>
        <taxon>Clostridia</taxon>
        <taxon>Peptostreptococcales</taxon>
        <taxon>Peptostreptococcaceae</taxon>
        <taxon>Romboutsia</taxon>
    </lineage>
</organism>
<dbReference type="STRING" id="1121325.SAMN04515677_103200"/>
<dbReference type="RefSeq" id="WP_092724900.1">
    <property type="nucleotide sequence ID" value="NZ_FNGW01000003.1"/>
</dbReference>
<protein>
    <recommendedName>
        <fullName evidence="3">Lipoprotein</fullName>
    </recommendedName>
</protein>
<reference evidence="1 2" key="1">
    <citation type="submission" date="2016-10" db="EMBL/GenBank/DDBJ databases">
        <authorList>
            <person name="de Groot N.N."/>
        </authorList>
    </citation>
    <scope>NUCLEOTIDE SEQUENCE [LARGE SCALE GENOMIC DNA]</scope>
    <source>
        <strain evidence="1 2">DSM 797</strain>
    </source>
</reference>
<dbReference type="PROSITE" id="PS51257">
    <property type="entry name" value="PROKAR_LIPOPROTEIN"/>
    <property type="match status" value="1"/>
</dbReference>
<evidence type="ECO:0008006" key="3">
    <source>
        <dbReference type="Google" id="ProtNLM"/>
    </source>
</evidence>
<name>A0A1G9MFF5_9FIRM</name>